<dbReference type="EMBL" id="JBEVYD010000012">
    <property type="protein sequence ID" value="KAL3228910.1"/>
    <property type="molecule type" value="Genomic_DNA"/>
</dbReference>
<keyword evidence="1" id="KW-0812">Transmembrane</keyword>
<keyword evidence="3" id="KW-1185">Reference proteome</keyword>
<accession>A0ABR4NMD2</accession>
<keyword evidence="1" id="KW-0472">Membrane</keyword>
<organism evidence="2 3">
    <name type="scientific">Nakaseomyces bracarensis</name>
    <dbReference type="NCBI Taxonomy" id="273131"/>
    <lineage>
        <taxon>Eukaryota</taxon>
        <taxon>Fungi</taxon>
        <taxon>Dikarya</taxon>
        <taxon>Ascomycota</taxon>
        <taxon>Saccharomycotina</taxon>
        <taxon>Saccharomycetes</taxon>
        <taxon>Saccharomycetales</taxon>
        <taxon>Saccharomycetaceae</taxon>
        <taxon>Nakaseomyces</taxon>
    </lineage>
</organism>
<proteinExistence type="predicted"/>
<dbReference type="Proteomes" id="UP001623330">
    <property type="component" value="Unassembled WGS sequence"/>
</dbReference>
<reference evidence="2 3" key="1">
    <citation type="submission" date="2024-05" db="EMBL/GenBank/DDBJ databases">
        <title>Long read based assembly of the Candida bracarensis genome reveals expanded adhesin content.</title>
        <authorList>
            <person name="Marcet-Houben M."/>
            <person name="Ksiezopolska E."/>
            <person name="Gabaldon T."/>
        </authorList>
    </citation>
    <scope>NUCLEOTIDE SEQUENCE [LARGE SCALE GENOMIC DNA]</scope>
    <source>
        <strain evidence="2 3">CBM6</strain>
    </source>
</reference>
<gene>
    <name evidence="2" type="ORF">RNJ44_01997</name>
</gene>
<evidence type="ECO:0000313" key="3">
    <source>
        <dbReference type="Proteomes" id="UP001623330"/>
    </source>
</evidence>
<feature type="transmembrane region" description="Helical" evidence="1">
    <location>
        <begin position="126"/>
        <end position="144"/>
    </location>
</feature>
<keyword evidence="1" id="KW-1133">Transmembrane helix</keyword>
<dbReference type="Pfam" id="PF17316">
    <property type="entry name" value="Perilipin_2"/>
    <property type="match status" value="1"/>
</dbReference>
<evidence type="ECO:0000313" key="2">
    <source>
        <dbReference type="EMBL" id="KAL3228910.1"/>
    </source>
</evidence>
<name>A0ABR4NMD2_9SACH</name>
<protein>
    <submittedName>
        <fullName evidence="2">Protein PET10</fullName>
    </submittedName>
</protein>
<sequence length="310" mass="34912">MTKNYADAAIEGHEKKEAHDEVRAVLEYVSPSYQHLHQYSPVNKAIDLVTSLPVVAKFIAAAWLGFNSLQQKVKSSGKYPPVLSKLSHGVFGLLRKFDAFVNLVVFTEGVDAFLVALKEHGNKPGFWVLWFLIDYTANIFNIILNQLILKPFKLGNVVLKEKDGETTKTSFKELPHVAELSTTTTRLSKDIQSKVSETYIKPTKDTAKQKYDTYIKPTADKLQSVYVGNAKEKIDTYVKPSYETYVKPKYDTAKETYKTISDTYEKKLNKTESIPRAIVDTGYEVGSITLGRLRVNTPKETSTPQSTEVN</sequence>
<evidence type="ECO:0000256" key="1">
    <source>
        <dbReference type="SAM" id="Phobius"/>
    </source>
</evidence>
<comment type="caution">
    <text evidence="2">The sequence shown here is derived from an EMBL/GenBank/DDBJ whole genome shotgun (WGS) entry which is preliminary data.</text>
</comment>